<dbReference type="PANTHER" id="PTHR34293:SF1">
    <property type="entry name" value="HTH-TYPE TRANSCRIPTIONAL REGULATOR TRMBL2"/>
    <property type="match status" value="1"/>
</dbReference>
<evidence type="ECO:0000313" key="2">
    <source>
        <dbReference type="Proteomes" id="UP000307808"/>
    </source>
</evidence>
<sequence>MPHYGPEDRELFERVSTPLYEAVVATGSISVDDPRLGVEETRAAFDLLVRMGLLVAEGDRMVPVDPVTVSSLVVAPMGQQGASLISESAQWAQAFTGLGHMWRKAPGVATGAFTEVRGEAINPFIGSVVADAEFELLTAQPQTGRNATTLAAATQRDLAALGRGVKMRTLYQHSARRSRTTHKYVASVSARGAEVRTLDEFFNRLIVVDRRIAVVPGHEGLAVALAVREPSMVAYLVDMFERTWERARPFANRESTVSRDIAAEQRAMTIRMLIAGYADPASAKRLGVSPRTYAGYVSELKGEFEAQTRFQLGYEMGRRGVSGQEAIDGTEGDD</sequence>
<dbReference type="Proteomes" id="UP000307808">
    <property type="component" value="Unassembled WGS sequence"/>
</dbReference>
<dbReference type="PANTHER" id="PTHR34293">
    <property type="entry name" value="HTH-TYPE TRANSCRIPTIONAL REGULATOR TRMBL2"/>
    <property type="match status" value="1"/>
</dbReference>
<organism evidence="1 2">
    <name type="scientific">Nocardioides jishulii</name>
    <dbReference type="NCBI Taxonomy" id="2575440"/>
    <lineage>
        <taxon>Bacteria</taxon>
        <taxon>Bacillati</taxon>
        <taxon>Actinomycetota</taxon>
        <taxon>Actinomycetes</taxon>
        <taxon>Propionibacteriales</taxon>
        <taxon>Nocardioidaceae</taxon>
        <taxon>Nocardioides</taxon>
    </lineage>
</organism>
<name>A0A4U2YRW8_9ACTN</name>
<dbReference type="InterPro" id="IPR051797">
    <property type="entry name" value="TrmB-like"/>
</dbReference>
<reference evidence="1 2" key="1">
    <citation type="submission" date="2019-04" db="EMBL/GenBank/DDBJ databases">
        <authorList>
            <person name="Dong K."/>
        </authorList>
    </citation>
    <scope>NUCLEOTIDE SEQUENCE [LARGE SCALE GENOMIC DNA]</scope>
    <source>
        <strain evidence="2">dk3543</strain>
    </source>
</reference>
<dbReference type="AlphaFoldDB" id="A0A4U2YRW8"/>
<keyword evidence="2" id="KW-1185">Reference proteome</keyword>
<proteinExistence type="predicted"/>
<comment type="caution">
    <text evidence="1">The sequence shown here is derived from an EMBL/GenBank/DDBJ whole genome shotgun (WGS) entry which is preliminary data.</text>
</comment>
<dbReference type="OrthoDB" id="4266042at2"/>
<evidence type="ECO:0000313" key="1">
    <source>
        <dbReference type="EMBL" id="TKI64246.1"/>
    </source>
</evidence>
<accession>A0A4U2YRW8</accession>
<protein>
    <submittedName>
        <fullName evidence="1">LuxR family transcriptional regulator</fullName>
    </submittedName>
</protein>
<gene>
    <name evidence="1" type="ORF">FC770_03565</name>
</gene>
<dbReference type="EMBL" id="SZPY01000001">
    <property type="protein sequence ID" value="TKI64246.1"/>
    <property type="molecule type" value="Genomic_DNA"/>
</dbReference>